<dbReference type="Proteomes" id="UP000002173">
    <property type="component" value="Unassembled WGS sequence"/>
</dbReference>
<evidence type="ECO:0000256" key="1">
    <source>
        <dbReference type="ARBA" id="ARBA00022517"/>
    </source>
</evidence>
<comment type="caution">
    <text evidence="9">The sequence shown here is derived from an EMBL/GenBank/DDBJ whole genome shotgun (WGS) entry which is preliminary data.</text>
</comment>
<evidence type="ECO:0000256" key="4">
    <source>
        <dbReference type="ARBA" id="ARBA00022737"/>
    </source>
</evidence>
<dbReference type="InterPro" id="IPR012953">
    <property type="entry name" value="BOP1_N_dom"/>
</dbReference>
<feature type="region of interest" description="Disordered" evidence="7">
    <location>
        <begin position="1"/>
        <end position="66"/>
    </location>
</feature>
<dbReference type="GO" id="GO:0070545">
    <property type="term" value="C:PeBoW complex"/>
    <property type="evidence" value="ECO:0007669"/>
    <property type="project" value="TreeGrafter"/>
</dbReference>
<dbReference type="EMBL" id="AAXT01000001">
    <property type="protein sequence ID" value="EDO07767.1"/>
    <property type="molecule type" value="Genomic_DNA"/>
</dbReference>
<dbReference type="Pfam" id="PF08145">
    <property type="entry name" value="BOP1NT"/>
    <property type="match status" value="1"/>
</dbReference>
<dbReference type="FunCoup" id="A7AMI3">
    <property type="interactions" value="335"/>
</dbReference>
<dbReference type="SUPFAM" id="SSF50978">
    <property type="entry name" value="WD40 repeat-like"/>
    <property type="match status" value="1"/>
</dbReference>
<dbReference type="RefSeq" id="XP_001611335.1">
    <property type="nucleotide sequence ID" value="XM_001611285.1"/>
</dbReference>
<keyword evidence="5 6" id="KW-0539">Nucleus</keyword>
<evidence type="ECO:0000259" key="8">
    <source>
        <dbReference type="SMART" id="SM01035"/>
    </source>
</evidence>
<feature type="compositionally biased region" description="Basic residues" evidence="7">
    <location>
        <begin position="1"/>
        <end position="10"/>
    </location>
</feature>
<evidence type="ECO:0000256" key="7">
    <source>
        <dbReference type="SAM" id="MobiDB-lite"/>
    </source>
</evidence>
<dbReference type="GO" id="GO:0043021">
    <property type="term" value="F:ribonucleoprotein complex binding"/>
    <property type="evidence" value="ECO:0007669"/>
    <property type="project" value="UniProtKB-UniRule"/>
</dbReference>
<dbReference type="KEGG" id="bbo:BBOV_III002000"/>
<keyword evidence="3" id="KW-0853">WD repeat</keyword>
<dbReference type="STRING" id="5865.A7AMI3"/>
<keyword evidence="2 6" id="KW-0698">rRNA processing</keyword>
<organism evidence="9 10">
    <name type="scientific">Babesia bovis</name>
    <dbReference type="NCBI Taxonomy" id="5865"/>
    <lineage>
        <taxon>Eukaryota</taxon>
        <taxon>Sar</taxon>
        <taxon>Alveolata</taxon>
        <taxon>Apicomplexa</taxon>
        <taxon>Aconoidasida</taxon>
        <taxon>Piroplasmida</taxon>
        <taxon>Babesiidae</taxon>
        <taxon>Babesia</taxon>
    </lineage>
</organism>
<keyword evidence="1 6" id="KW-0690">Ribosome biogenesis</keyword>
<accession>A7AMI3</accession>
<gene>
    <name evidence="9" type="ORF">BBOV_III002000</name>
</gene>
<dbReference type="PANTHER" id="PTHR17605:SF0">
    <property type="entry name" value="RIBOSOME BIOGENESIS PROTEIN BOP1"/>
    <property type="match status" value="1"/>
</dbReference>
<keyword evidence="4" id="KW-0677">Repeat</keyword>
<feature type="domain" description="BOP1 N-terminal" evidence="8">
    <location>
        <begin position="79"/>
        <end position="341"/>
    </location>
</feature>
<dbReference type="GO" id="GO:0005654">
    <property type="term" value="C:nucleoplasm"/>
    <property type="evidence" value="ECO:0007669"/>
    <property type="project" value="UniProtKB-SubCell"/>
</dbReference>
<dbReference type="InterPro" id="IPR036322">
    <property type="entry name" value="WD40_repeat_dom_sf"/>
</dbReference>
<dbReference type="AlphaFoldDB" id="A7AMI3"/>
<dbReference type="GO" id="GO:0030687">
    <property type="term" value="C:preribosome, large subunit precursor"/>
    <property type="evidence" value="ECO:0007669"/>
    <property type="project" value="UniProtKB-UniRule"/>
</dbReference>
<dbReference type="GO" id="GO:0000466">
    <property type="term" value="P:maturation of 5.8S rRNA from tricistronic rRNA transcript (SSU-rRNA, 5.8S rRNA, LSU-rRNA)"/>
    <property type="evidence" value="ECO:0007669"/>
    <property type="project" value="UniProtKB-UniRule"/>
</dbReference>
<dbReference type="VEuPathDB" id="PiroplasmaDB:BBOV_III002000"/>
<dbReference type="PANTHER" id="PTHR17605">
    <property type="entry name" value="RIBOSOME BIOGENESIS PROTEIN BOP1 BLOCK OF PROLIFERATION 1 PROTEIN"/>
    <property type="match status" value="1"/>
</dbReference>
<comment type="similarity">
    <text evidence="6">Belongs to the WD repeat BOP1/ERB1 family.</text>
</comment>
<evidence type="ECO:0000256" key="3">
    <source>
        <dbReference type="ARBA" id="ARBA00022574"/>
    </source>
</evidence>
<dbReference type="GeneID" id="5479580"/>
<evidence type="ECO:0000256" key="6">
    <source>
        <dbReference type="HAMAP-Rule" id="MF_03027"/>
    </source>
</evidence>
<dbReference type="InterPro" id="IPR028598">
    <property type="entry name" value="BOP1/Erb1"/>
</dbReference>
<dbReference type="SMART" id="SM01035">
    <property type="entry name" value="BOP1NT"/>
    <property type="match status" value="1"/>
</dbReference>
<reference evidence="9 10" key="1">
    <citation type="journal article" date="2007" name="PLoS Pathog.">
        <title>Genome sequence of Babesia bovis and comparative analysis of apicomplexan hemoprotozoa.</title>
        <authorList>
            <person name="Brayton K.A."/>
            <person name="Lau A.O.T."/>
            <person name="Herndon D.R."/>
            <person name="Hannick L."/>
            <person name="Kappmeyer L.S."/>
            <person name="Berens S.J."/>
            <person name="Bidwell S.L."/>
            <person name="Brown W.C."/>
            <person name="Crabtree J."/>
            <person name="Fadrosh D."/>
            <person name="Feldblum T."/>
            <person name="Forberger H.A."/>
            <person name="Haas B.J."/>
            <person name="Howell J.M."/>
            <person name="Khouri H."/>
            <person name="Koo H."/>
            <person name="Mann D.J."/>
            <person name="Norimine J."/>
            <person name="Paulsen I.T."/>
            <person name="Radune D."/>
            <person name="Ren Q."/>
            <person name="Smith R.K. Jr."/>
            <person name="Suarez C.E."/>
            <person name="White O."/>
            <person name="Wortman J.R."/>
            <person name="Knowles D.P. Jr."/>
            <person name="McElwain T.F."/>
            <person name="Nene V.M."/>
        </authorList>
    </citation>
    <scope>NUCLEOTIDE SEQUENCE [LARGE SCALE GENOMIC DNA]</scope>
    <source>
        <strain evidence="9">T2Bo</strain>
    </source>
</reference>
<protein>
    <recommendedName>
        <fullName evidence="6">Ribosome biogenesis protein BOP1 homolog</fullName>
    </recommendedName>
</protein>
<dbReference type="InterPro" id="IPR015943">
    <property type="entry name" value="WD40/YVTN_repeat-like_dom_sf"/>
</dbReference>
<reference evidence="10" key="3">
    <citation type="journal article" date="2021" name="Int. J. Parasitol.">
        <title>Comparative analysis of gene expression between Babesia bovis blood stages and kinetes allowed by improved genome annotation.</title>
        <authorList>
            <person name="Ueti M.W."/>
            <person name="Johnson W.C."/>
            <person name="Kappmeyer L.S."/>
            <person name="Herndon D.R."/>
            <person name="Mousel M.R."/>
            <person name="Reif K.E."/>
            <person name="Taus N.S."/>
            <person name="Ifeonu O.O."/>
            <person name="Silva J.C."/>
            <person name="Suarez C.E."/>
            <person name="Brayton K.A."/>
        </authorList>
    </citation>
    <scope>NUCLEOTIDE SEQUENCE [LARGE SCALE GENOMIC DNA]</scope>
</reference>
<keyword evidence="10" id="KW-1185">Reference proteome</keyword>
<dbReference type="GO" id="GO:0000463">
    <property type="term" value="P:maturation of LSU-rRNA from tricistronic rRNA transcript (SSU-rRNA, 5.8S rRNA, LSU-rRNA)"/>
    <property type="evidence" value="ECO:0007669"/>
    <property type="project" value="UniProtKB-UniRule"/>
</dbReference>
<evidence type="ECO:0000313" key="10">
    <source>
        <dbReference type="Proteomes" id="UP000002173"/>
    </source>
</evidence>
<dbReference type="eggNOG" id="KOG0650">
    <property type="taxonomic scope" value="Eukaryota"/>
</dbReference>
<feature type="compositionally biased region" description="Low complexity" evidence="7">
    <location>
        <begin position="17"/>
        <end position="36"/>
    </location>
</feature>
<comment type="subcellular location">
    <subcellularLocation>
        <location evidence="6">Nucleus</location>
        <location evidence="6">Nucleolus</location>
    </subcellularLocation>
    <subcellularLocation>
        <location evidence="6">Nucleus</location>
        <location evidence="6">Nucleoplasm</location>
    </subcellularLocation>
</comment>
<proteinExistence type="inferred from homology"/>
<comment type="function">
    <text evidence="6">Required for maturation of ribosomal RNAs and formation of the large ribosomal subunit.</text>
</comment>
<evidence type="ECO:0000256" key="5">
    <source>
        <dbReference type="ARBA" id="ARBA00023242"/>
    </source>
</evidence>
<evidence type="ECO:0000256" key="2">
    <source>
        <dbReference type="ARBA" id="ARBA00022552"/>
    </source>
</evidence>
<dbReference type="InParanoid" id="A7AMI3"/>
<sequence>MAPSRRKSKAKRDVAKSGSDSTSSTRSHSRSDSISSRGRDETVVDESITDLNVESDTYFDSDEDEGQVNRIGRVPLEWYEREEHIGYTIDGEKLIKELDSTELGKLIFKSENPDAWRTIVDVRNNRTVRLSDDDLKLISRIRKGMYPQENYDQEDLYVEFDNEDAIHPVAYVPRPKANFMPSKFEAAKIRRLVKLIKSGKLVVKDEPDELPEEPPEDIWGDCIYQYDPKTARRGRHEEITAPKAPLPTHSESYNPPEEYLFDDKEKEEWLETDPEERKIDYLPQQHECLRRVGSYQNLILERFRRCLQLYLCPRAVKLKMNVDPESLYPKLPDIDSLRPFPTRLSVEYRVKGVRKLSVDSTGHWIVLASESSLSLCNLLDGRVFDSIEGMNSIFDICWHPHLPILIVSHGNTLSFIAVELPNMRSSLDVRGTKRTGSSEEGKTAYEKALSLVQSETDTGAWRSAKFGRHQGLSVDHVDELRHLSVHQHGNYVVGVSPLCHDSVNQCVIYCLTKRNFVRVGTKMANNSIRLAMFHPLEPKLILCLRRGVRFYNLKVSNEKLENEGEKLSGVDFPVSMHVDSRAQLMAVADEKGTVSLFDLNVGSFPYKKFQFQEGRIVHVEFHRSLPLLMIASANGVIHLIHVKVPTDLSQEPVIVPLRDLRMSGVTHAHWHKKEPWIYTSGLDCGYMWA</sequence>
<dbReference type="OMA" id="MRPAKGE"/>
<feature type="compositionally biased region" description="Acidic residues" evidence="7">
    <location>
        <begin position="57"/>
        <end position="66"/>
    </location>
</feature>
<name>A7AMI3_BABBO</name>
<dbReference type="Gene3D" id="2.130.10.10">
    <property type="entry name" value="YVTN repeat-like/Quinoprotein amine dehydrogenase"/>
    <property type="match status" value="1"/>
</dbReference>
<dbReference type="HAMAP" id="MF_03027">
    <property type="entry name" value="BOP1"/>
    <property type="match status" value="1"/>
</dbReference>
<evidence type="ECO:0000313" key="9">
    <source>
        <dbReference type="EMBL" id="EDO07767.1"/>
    </source>
</evidence>
<reference evidence="10" key="2">
    <citation type="journal article" date="2020" name="Data Brief">
        <title>Transcriptome dataset of Babesia bovis life stages within vertebrate and invertebrate hosts.</title>
        <authorList>
            <person name="Ueti M.W."/>
            <person name="Johnson W.C."/>
            <person name="Kappmeyer L.S."/>
            <person name="Herndon D.R."/>
            <person name="Mousel M.R."/>
            <person name="Reif K.E."/>
            <person name="Taus N.S."/>
            <person name="Ifeonu O.O."/>
            <person name="Silva J.C."/>
            <person name="Suarez C.E."/>
            <person name="Brayton K.A."/>
        </authorList>
    </citation>
    <scope>NUCLEOTIDE SEQUENCE [LARGE SCALE GENOMIC DNA]</scope>
</reference>